<dbReference type="EMBL" id="BAAAZC010000004">
    <property type="protein sequence ID" value="GAA3959694.1"/>
    <property type="molecule type" value="Genomic_DNA"/>
</dbReference>
<sequence>MNYPLIALIVIIALAIVSFLVWKNKKDEKQVIKEMTQEELKPEKHDDKHPEI</sequence>
<organism evidence="2 3">
    <name type="scientific">Mucilaginibacter dorajii</name>
    <dbReference type="NCBI Taxonomy" id="692994"/>
    <lineage>
        <taxon>Bacteria</taxon>
        <taxon>Pseudomonadati</taxon>
        <taxon>Bacteroidota</taxon>
        <taxon>Sphingobacteriia</taxon>
        <taxon>Sphingobacteriales</taxon>
        <taxon>Sphingobacteriaceae</taxon>
        <taxon>Mucilaginibacter</taxon>
    </lineage>
</organism>
<feature type="transmembrane region" description="Helical" evidence="1">
    <location>
        <begin position="6"/>
        <end position="22"/>
    </location>
</feature>
<evidence type="ECO:0000313" key="2">
    <source>
        <dbReference type="EMBL" id="GAA3959694.1"/>
    </source>
</evidence>
<keyword evidence="1" id="KW-0812">Transmembrane</keyword>
<evidence type="ECO:0000313" key="3">
    <source>
        <dbReference type="Proteomes" id="UP001500742"/>
    </source>
</evidence>
<proteinExistence type="predicted"/>
<keyword evidence="1" id="KW-1133">Transmembrane helix</keyword>
<keyword evidence="3" id="KW-1185">Reference proteome</keyword>
<comment type="caution">
    <text evidence="2">The sequence shown here is derived from an EMBL/GenBank/DDBJ whole genome shotgun (WGS) entry which is preliminary data.</text>
</comment>
<dbReference type="Proteomes" id="UP001500742">
    <property type="component" value="Unassembled WGS sequence"/>
</dbReference>
<keyword evidence="1" id="KW-0472">Membrane</keyword>
<gene>
    <name evidence="2" type="ORF">GCM10022210_04040</name>
</gene>
<accession>A0ABP7P4N2</accession>
<name>A0ABP7P4N2_9SPHI</name>
<protein>
    <submittedName>
        <fullName evidence="2">Uncharacterized protein</fullName>
    </submittedName>
</protein>
<reference evidence="3" key="1">
    <citation type="journal article" date="2019" name="Int. J. Syst. Evol. Microbiol.">
        <title>The Global Catalogue of Microorganisms (GCM) 10K type strain sequencing project: providing services to taxonomists for standard genome sequencing and annotation.</title>
        <authorList>
            <consortium name="The Broad Institute Genomics Platform"/>
            <consortium name="The Broad Institute Genome Sequencing Center for Infectious Disease"/>
            <person name="Wu L."/>
            <person name="Ma J."/>
        </authorList>
    </citation>
    <scope>NUCLEOTIDE SEQUENCE [LARGE SCALE GENOMIC DNA]</scope>
    <source>
        <strain evidence="3">JCM 16601</strain>
    </source>
</reference>
<dbReference type="RefSeq" id="WP_259090642.1">
    <property type="nucleotide sequence ID" value="NZ_BAAAZC010000004.1"/>
</dbReference>
<evidence type="ECO:0000256" key="1">
    <source>
        <dbReference type="SAM" id="Phobius"/>
    </source>
</evidence>